<sequence length="87" mass="9313">MLRESCSIARTTNHFCIVTPPGNVEYSEWNDDDKDKGFDPAIVGALPRFRSGAAKTYNGTHADTDGSRSHAEGTGTRLAATSALTIL</sequence>
<protein>
    <submittedName>
        <fullName evidence="1">Uncharacterized protein</fullName>
    </submittedName>
</protein>
<dbReference type="AlphaFoldDB" id="A0A4V2G4J8"/>
<name>A0A4V2G4J8_9BACT</name>
<dbReference type="Proteomes" id="UP000292958">
    <property type="component" value="Unassembled WGS sequence"/>
</dbReference>
<organism evidence="1 2">
    <name type="scientific">Edaphobacter modestus</name>
    <dbReference type="NCBI Taxonomy" id="388466"/>
    <lineage>
        <taxon>Bacteria</taxon>
        <taxon>Pseudomonadati</taxon>
        <taxon>Acidobacteriota</taxon>
        <taxon>Terriglobia</taxon>
        <taxon>Terriglobales</taxon>
        <taxon>Acidobacteriaceae</taxon>
        <taxon>Edaphobacter</taxon>
    </lineage>
</organism>
<evidence type="ECO:0000313" key="1">
    <source>
        <dbReference type="EMBL" id="RZU41196.1"/>
    </source>
</evidence>
<accession>A0A4V2G4J8</accession>
<gene>
    <name evidence="1" type="ORF">BDD14_2698</name>
</gene>
<dbReference type="EMBL" id="SHKW01000001">
    <property type="protein sequence ID" value="RZU41196.1"/>
    <property type="molecule type" value="Genomic_DNA"/>
</dbReference>
<proteinExistence type="predicted"/>
<reference evidence="1 2" key="1">
    <citation type="submission" date="2019-02" db="EMBL/GenBank/DDBJ databases">
        <title>Genomic Encyclopedia of Archaeal and Bacterial Type Strains, Phase II (KMG-II): from individual species to whole genera.</title>
        <authorList>
            <person name="Goeker M."/>
        </authorList>
    </citation>
    <scope>NUCLEOTIDE SEQUENCE [LARGE SCALE GENOMIC DNA]</scope>
    <source>
        <strain evidence="1 2">DSM 18101</strain>
    </source>
</reference>
<evidence type="ECO:0000313" key="2">
    <source>
        <dbReference type="Proteomes" id="UP000292958"/>
    </source>
</evidence>
<comment type="caution">
    <text evidence="1">The sequence shown here is derived from an EMBL/GenBank/DDBJ whole genome shotgun (WGS) entry which is preliminary data.</text>
</comment>
<keyword evidence="2" id="KW-1185">Reference proteome</keyword>